<evidence type="ECO:0000313" key="2">
    <source>
        <dbReference type="Proteomes" id="UP000010816"/>
    </source>
</evidence>
<dbReference type="Proteomes" id="UP000010816">
    <property type="component" value="Plasmid pTHIMO01"/>
</dbReference>
<dbReference type="RefSeq" id="WP_015282543.1">
    <property type="nucleotide sequence ID" value="NC_019941.1"/>
</dbReference>
<organism evidence="1 2">
    <name type="scientific">Thioflavicoccus mobilis 8321</name>
    <dbReference type="NCBI Taxonomy" id="765912"/>
    <lineage>
        <taxon>Bacteria</taxon>
        <taxon>Pseudomonadati</taxon>
        <taxon>Pseudomonadota</taxon>
        <taxon>Gammaproteobacteria</taxon>
        <taxon>Chromatiales</taxon>
        <taxon>Chromatiaceae</taxon>
        <taxon>Thioflavicoccus</taxon>
    </lineage>
</organism>
<dbReference type="CDD" id="cd22987">
    <property type="entry name" value="AcrVA2-like"/>
    <property type="match status" value="1"/>
</dbReference>
<reference evidence="1 2" key="1">
    <citation type="submission" date="2011-09" db="EMBL/GenBank/DDBJ databases">
        <title>Complete sequence of plasmid of Thioflavicoccus mobilis 8321.</title>
        <authorList>
            <consortium name="US DOE Joint Genome Institute"/>
            <person name="Lucas S."/>
            <person name="Han J."/>
            <person name="Lapidus A."/>
            <person name="Cheng J.-F."/>
            <person name="Goodwin L."/>
            <person name="Pitluck S."/>
            <person name="Peters L."/>
            <person name="Ovchinnikova G."/>
            <person name="Lu M."/>
            <person name="Detter J.C."/>
            <person name="Han C."/>
            <person name="Tapia R."/>
            <person name="Land M."/>
            <person name="Hauser L."/>
            <person name="Kyrpides N."/>
            <person name="Ivanova N."/>
            <person name="Pagani I."/>
            <person name="Vogl K."/>
            <person name="Liu Z."/>
            <person name="Imhoff J."/>
            <person name="Thiel V."/>
            <person name="Frigaard N.-U."/>
            <person name="Bryant D."/>
            <person name="Woyke T."/>
        </authorList>
    </citation>
    <scope>NUCLEOTIDE SEQUENCE [LARGE SCALE GENOMIC DNA]</scope>
    <source>
        <strain evidence="1 2">8321</strain>
        <plasmid evidence="2">Plasmid pTHIMO01</plasmid>
    </source>
</reference>
<gene>
    <name evidence="1" type="ORF">Thimo_3775</name>
</gene>
<dbReference type="KEGG" id="tmb:Thimo_3775"/>
<name>L0H2Y2_9GAMM</name>
<dbReference type="OrthoDB" id="5514004at2"/>
<evidence type="ECO:0000313" key="1">
    <source>
        <dbReference type="EMBL" id="AGA92427.1"/>
    </source>
</evidence>
<geneLocation type="plasmid" evidence="1 2">
    <name>pTHIMO01</name>
</geneLocation>
<dbReference type="HOGENOM" id="CLU_058213_0_0_6"/>
<accession>L0H2Y2</accession>
<dbReference type="EMBL" id="CP003052">
    <property type="protein sequence ID" value="AGA92427.1"/>
    <property type="molecule type" value="Genomic_DNA"/>
</dbReference>
<dbReference type="InterPro" id="IPR058915">
    <property type="entry name" value="AcrVA2-like"/>
</dbReference>
<dbReference type="AlphaFoldDB" id="L0H2Y2"/>
<sequence length="347" mass="38489">MRVEPSAPSARPREILATFGRAYPHLWSAVDRLRAMRADDFPEWPDWCFLPMQGAYAILSGGGDRRVPLDRIHHVGIVAALAAWRVTQGVYLFDPAVAEAVAATPLDGELPTDLLYRLPEWCVYIETPDRTWEGRALHGFWAHVEWEEGDGANELRLVLDTAETPDLALDPVRGLIPVPLILGEGSLADALDRLAASSRRRLEAMGLQNLAMPPSAPSRLLGETQPLVALVLYLCAENAEIGDGTRRPSVPVPKRTKRGPRLFPPDRLTAWDVGLRLGAALRRAESSDEPGVEQGERARPRAHIRRAHWHTFRVGEGRRGYKVKWMAPTPVNVRDPEALPATLRPVS</sequence>
<protein>
    <submittedName>
        <fullName evidence="1">Uncharacterized protein</fullName>
    </submittedName>
</protein>
<dbReference type="PATRIC" id="fig|765912.4.peg.3695"/>
<keyword evidence="1" id="KW-0614">Plasmid</keyword>
<keyword evidence="2" id="KW-1185">Reference proteome</keyword>
<proteinExistence type="predicted"/>
<dbReference type="Pfam" id="PF26125">
    <property type="entry name" value="AcrVA2-like"/>
    <property type="match status" value="1"/>
</dbReference>